<evidence type="ECO:0000313" key="1">
    <source>
        <dbReference type="EMBL" id="KAA5384024.1"/>
    </source>
</evidence>
<dbReference type="AlphaFoldDB" id="A0A5M5ZVF4"/>
<comment type="caution">
    <text evidence="1">The sequence shown here is derived from an EMBL/GenBank/DDBJ whole genome shotgun (WGS) entry which is preliminary data.</text>
</comment>
<dbReference type="Proteomes" id="UP000347681">
    <property type="component" value="Unassembled WGS sequence"/>
</dbReference>
<organism evidence="1 2">
    <name type="scientific">Phocaeicola dorei</name>
    <dbReference type="NCBI Taxonomy" id="357276"/>
    <lineage>
        <taxon>Bacteria</taxon>
        <taxon>Pseudomonadati</taxon>
        <taxon>Bacteroidota</taxon>
        <taxon>Bacteroidia</taxon>
        <taxon>Bacteroidales</taxon>
        <taxon>Bacteroidaceae</taxon>
        <taxon>Phocaeicola</taxon>
    </lineage>
</organism>
<name>A0A5M5ZVF4_9BACT</name>
<evidence type="ECO:0000313" key="2">
    <source>
        <dbReference type="Proteomes" id="UP000347681"/>
    </source>
</evidence>
<sequence>MDNKIEIYEKRLFELIDNLKREIANKDMKYAITFREILNVVGYLSFTEKYTSNNNTFIWIKE</sequence>
<dbReference type="EMBL" id="VVZB01000003">
    <property type="protein sequence ID" value="KAA5384024.1"/>
    <property type="molecule type" value="Genomic_DNA"/>
</dbReference>
<reference evidence="1 2" key="1">
    <citation type="journal article" date="2019" name="Nat. Med.">
        <title>A library of human gut bacterial isolates paired with longitudinal multiomics data enables mechanistic microbiome research.</title>
        <authorList>
            <person name="Poyet M."/>
            <person name="Groussin M."/>
            <person name="Gibbons S.M."/>
            <person name="Avila-Pacheco J."/>
            <person name="Jiang X."/>
            <person name="Kearney S.M."/>
            <person name="Perrotta A.R."/>
            <person name="Berdy B."/>
            <person name="Zhao S."/>
            <person name="Lieberman T.D."/>
            <person name="Swanson P.K."/>
            <person name="Smith M."/>
            <person name="Roesemann S."/>
            <person name="Alexander J.E."/>
            <person name="Rich S.A."/>
            <person name="Livny J."/>
            <person name="Vlamakis H."/>
            <person name="Clish C."/>
            <person name="Bullock K."/>
            <person name="Deik A."/>
            <person name="Scott J."/>
            <person name="Pierce K.A."/>
            <person name="Xavier R.J."/>
            <person name="Alm E.J."/>
        </authorList>
    </citation>
    <scope>NUCLEOTIDE SEQUENCE [LARGE SCALE GENOMIC DNA]</scope>
    <source>
        <strain evidence="1 2">BIOML-A5</strain>
    </source>
</reference>
<accession>A0A5M5ZVF4</accession>
<protein>
    <submittedName>
        <fullName evidence="1">Uncharacterized protein</fullName>
    </submittedName>
</protein>
<proteinExistence type="predicted"/>
<dbReference type="RefSeq" id="WP_149940777.1">
    <property type="nucleotide sequence ID" value="NZ_VVZB01000003.1"/>
</dbReference>
<gene>
    <name evidence="1" type="ORF">F2Y61_06955</name>
</gene>